<sequence>MDRFLELYTAEWTTRIFLEAHGTLHLAKFNNPVLLPLTEDIQLLHNFLNNKAKELKESKEFSDHDKHRELIQTKEWRGSGDQNGKLKGSDDI</sequence>
<comment type="caution">
    <text evidence="2">The sequence shown here is derived from an EMBL/GenBank/DDBJ whole genome shotgun (WGS) entry which is preliminary data.</text>
</comment>
<dbReference type="Proteomes" id="UP000242188">
    <property type="component" value="Unassembled WGS sequence"/>
</dbReference>
<proteinExistence type="predicted"/>
<evidence type="ECO:0000313" key="3">
    <source>
        <dbReference type="Proteomes" id="UP000242188"/>
    </source>
</evidence>
<protein>
    <submittedName>
        <fullName evidence="2">Uncharacterized protein</fullName>
    </submittedName>
</protein>
<name>A0A210PVI7_MIZYE</name>
<evidence type="ECO:0000313" key="2">
    <source>
        <dbReference type="EMBL" id="OWF40484.1"/>
    </source>
</evidence>
<feature type="region of interest" description="Disordered" evidence="1">
    <location>
        <begin position="72"/>
        <end position="92"/>
    </location>
</feature>
<accession>A0A210PVI7</accession>
<evidence type="ECO:0000256" key="1">
    <source>
        <dbReference type="SAM" id="MobiDB-lite"/>
    </source>
</evidence>
<dbReference type="AlphaFoldDB" id="A0A210PVI7"/>
<reference evidence="2 3" key="1">
    <citation type="journal article" date="2017" name="Nat. Ecol. Evol.">
        <title>Scallop genome provides insights into evolution of bilaterian karyotype and development.</title>
        <authorList>
            <person name="Wang S."/>
            <person name="Zhang J."/>
            <person name="Jiao W."/>
            <person name="Li J."/>
            <person name="Xun X."/>
            <person name="Sun Y."/>
            <person name="Guo X."/>
            <person name="Huan P."/>
            <person name="Dong B."/>
            <person name="Zhang L."/>
            <person name="Hu X."/>
            <person name="Sun X."/>
            <person name="Wang J."/>
            <person name="Zhao C."/>
            <person name="Wang Y."/>
            <person name="Wang D."/>
            <person name="Huang X."/>
            <person name="Wang R."/>
            <person name="Lv J."/>
            <person name="Li Y."/>
            <person name="Zhang Z."/>
            <person name="Liu B."/>
            <person name="Lu W."/>
            <person name="Hui Y."/>
            <person name="Liang J."/>
            <person name="Zhou Z."/>
            <person name="Hou R."/>
            <person name="Li X."/>
            <person name="Liu Y."/>
            <person name="Li H."/>
            <person name="Ning X."/>
            <person name="Lin Y."/>
            <person name="Zhao L."/>
            <person name="Xing Q."/>
            <person name="Dou J."/>
            <person name="Li Y."/>
            <person name="Mao J."/>
            <person name="Guo H."/>
            <person name="Dou H."/>
            <person name="Li T."/>
            <person name="Mu C."/>
            <person name="Jiang W."/>
            <person name="Fu Q."/>
            <person name="Fu X."/>
            <person name="Miao Y."/>
            <person name="Liu J."/>
            <person name="Yu Q."/>
            <person name="Li R."/>
            <person name="Liao H."/>
            <person name="Li X."/>
            <person name="Kong Y."/>
            <person name="Jiang Z."/>
            <person name="Chourrout D."/>
            <person name="Li R."/>
            <person name="Bao Z."/>
        </authorList>
    </citation>
    <scope>NUCLEOTIDE SEQUENCE [LARGE SCALE GENOMIC DNA]</scope>
    <source>
        <strain evidence="2 3">PY_sf001</strain>
    </source>
</reference>
<gene>
    <name evidence="2" type="ORF">KP79_PYT25103</name>
</gene>
<dbReference type="EMBL" id="NEDP02005461">
    <property type="protein sequence ID" value="OWF40484.1"/>
    <property type="molecule type" value="Genomic_DNA"/>
</dbReference>
<organism evidence="2 3">
    <name type="scientific">Mizuhopecten yessoensis</name>
    <name type="common">Japanese scallop</name>
    <name type="synonym">Patinopecten yessoensis</name>
    <dbReference type="NCBI Taxonomy" id="6573"/>
    <lineage>
        <taxon>Eukaryota</taxon>
        <taxon>Metazoa</taxon>
        <taxon>Spiralia</taxon>
        <taxon>Lophotrochozoa</taxon>
        <taxon>Mollusca</taxon>
        <taxon>Bivalvia</taxon>
        <taxon>Autobranchia</taxon>
        <taxon>Pteriomorphia</taxon>
        <taxon>Pectinida</taxon>
        <taxon>Pectinoidea</taxon>
        <taxon>Pectinidae</taxon>
        <taxon>Mizuhopecten</taxon>
    </lineage>
</organism>
<keyword evidence="3" id="KW-1185">Reference proteome</keyword>